<evidence type="ECO:0000313" key="2">
    <source>
        <dbReference type="EMBL" id="MDC1901022.1"/>
    </source>
</evidence>
<dbReference type="Proteomes" id="UP001222603">
    <property type="component" value="Unassembled WGS sequence"/>
</dbReference>
<evidence type="ECO:0008006" key="5">
    <source>
        <dbReference type="Google" id="ProtNLM"/>
    </source>
</evidence>
<gene>
    <name evidence="2" type="ORF">POZ10_10365</name>
    <name evidence="1" type="ORF">POZ22_09325</name>
    <name evidence="3" type="ORF">RVH16_15285</name>
</gene>
<dbReference type="EMBL" id="JAWDEU010000002">
    <property type="protein sequence ID" value="MDU0246063.1"/>
    <property type="molecule type" value="Genomic_DNA"/>
</dbReference>
<reference evidence="1" key="1">
    <citation type="submission" date="2022-10" db="EMBL/GenBank/DDBJ databases">
        <title>Human gut microbiome strain richness.</title>
        <authorList>
            <person name="Chen-Liaw A."/>
        </authorList>
    </citation>
    <scope>NUCLEOTIDE SEQUENCE</scope>
    <source>
        <strain evidence="2">1001713st1_F9_1001713B170221_170320</strain>
        <strain evidence="1">BSD2780061687st1_G10_BSD2780061687b_171204</strain>
    </source>
</reference>
<comment type="caution">
    <text evidence="3">The sequence shown here is derived from an EMBL/GenBank/DDBJ whole genome shotgun (WGS) entry which is preliminary data.</text>
</comment>
<evidence type="ECO:0000313" key="3">
    <source>
        <dbReference type="EMBL" id="MDU0246063.1"/>
    </source>
</evidence>
<dbReference type="EMBL" id="JAQNSI010000296">
    <property type="protein sequence ID" value="MDC1901022.1"/>
    <property type="molecule type" value="Genomic_DNA"/>
</dbReference>
<sequence length="125" mass="14472">MATEITTKGYCSTKNMYYYGIKLHTLTLRRKGTIPFPEMIILSSAKENDLTVLKRKVADNLIHRDIFADKIYSDFSFWGNKQQEQEVTMLTPVKAIKGEETIITQREKAGRETYSLQLFQRSDSP</sequence>
<evidence type="ECO:0000313" key="4">
    <source>
        <dbReference type="Proteomes" id="UP001181247"/>
    </source>
</evidence>
<protein>
    <recommendedName>
        <fullName evidence="5">Transposase</fullName>
    </recommendedName>
</protein>
<name>A0AAE4LBR6_BACUN</name>
<dbReference type="RefSeq" id="WP_229076211.1">
    <property type="nucleotide sequence ID" value="NZ_CAXSUA010000006.1"/>
</dbReference>
<accession>A0AAE4LBR6</accession>
<dbReference type="Proteomes" id="UP001214113">
    <property type="component" value="Unassembled WGS sequence"/>
</dbReference>
<organism evidence="3 4">
    <name type="scientific">Bacteroides uniformis</name>
    <dbReference type="NCBI Taxonomy" id="820"/>
    <lineage>
        <taxon>Bacteria</taxon>
        <taxon>Pseudomonadati</taxon>
        <taxon>Bacteroidota</taxon>
        <taxon>Bacteroidia</taxon>
        <taxon>Bacteroidales</taxon>
        <taxon>Bacteroidaceae</taxon>
        <taxon>Bacteroides</taxon>
    </lineage>
</organism>
<dbReference type="EMBL" id="JAQNSB010000012">
    <property type="protein sequence ID" value="MDC1854977.1"/>
    <property type="molecule type" value="Genomic_DNA"/>
</dbReference>
<reference evidence="3" key="2">
    <citation type="submission" date="2023-10" db="EMBL/GenBank/DDBJ databases">
        <title>Genome of Potential pathogenic bacteria in Crohn's disease.</title>
        <authorList>
            <person name="Rodriguez-Palacios A."/>
        </authorList>
    </citation>
    <scope>NUCLEOTIDE SEQUENCE</scope>
    <source>
        <strain evidence="3">CavFT-hAR50</strain>
    </source>
</reference>
<proteinExistence type="predicted"/>
<evidence type="ECO:0000313" key="1">
    <source>
        <dbReference type="EMBL" id="MDC1854977.1"/>
    </source>
</evidence>
<dbReference type="Proteomes" id="UP001181247">
    <property type="component" value="Unassembled WGS sequence"/>
</dbReference>
<dbReference type="AlphaFoldDB" id="A0AAE4LBR6"/>